<keyword evidence="2" id="KW-1133">Transmembrane helix</keyword>
<evidence type="ECO:0000256" key="2">
    <source>
        <dbReference type="SAM" id="Phobius"/>
    </source>
</evidence>
<name>A0AAW0EMT3_9TRYP</name>
<keyword evidence="2" id="KW-0812">Transmembrane</keyword>
<organism evidence="3 4">
    <name type="scientific">Novymonas esmeraldas</name>
    <dbReference type="NCBI Taxonomy" id="1808958"/>
    <lineage>
        <taxon>Eukaryota</taxon>
        <taxon>Discoba</taxon>
        <taxon>Euglenozoa</taxon>
        <taxon>Kinetoplastea</taxon>
        <taxon>Metakinetoplastina</taxon>
        <taxon>Trypanosomatida</taxon>
        <taxon>Trypanosomatidae</taxon>
        <taxon>Novymonas</taxon>
    </lineage>
</organism>
<feature type="transmembrane region" description="Helical" evidence="2">
    <location>
        <begin position="27"/>
        <end position="54"/>
    </location>
</feature>
<sequence>MQSILVDILKWMFNGDHETALGRLMPWFAGSLIAFIAFPWAMMMVYGLYFGIFLRPKEQAAMALSPLLTFFFFLTDEATPGFDQRLMRLFHPSLLQQETDGGSVQRGLIRAMSRCLIDRFGKVTHIPRDTVVLKRDGSDVNCMALIDFEKVKQVRCQLSWRRRPGVVKQYREGTGRYPVRTGKEAFTLNGIGIAFPYTFQVTSFHVDPKKGDEFNILKYINLVDFDDFGELFVRRLFARPPRAAVSMLVEPLQEKYASDEGLATLQASVEKVVAACGGLAAPLDSVDVDQMSYKAIYAAATPAETAAPLPGEPQSTKTPDADGDRKAPVIDGVDMEYHVKGTTRNAEVYLRLTFAGLRAFVSRYELRLLADERAQVIVDKDTGDTKVVC</sequence>
<evidence type="ECO:0000256" key="1">
    <source>
        <dbReference type="SAM" id="MobiDB-lite"/>
    </source>
</evidence>
<dbReference type="Proteomes" id="UP001430356">
    <property type="component" value="Unassembled WGS sequence"/>
</dbReference>
<gene>
    <name evidence="3" type="ORF">NESM_000369100</name>
</gene>
<protein>
    <submittedName>
        <fullName evidence="3">Uncharacterized protein</fullName>
    </submittedName>
</protein>
<dbReference type="AlphaFoldDB" id="A0AAW0EMT3"/>
<feature type="region of interest" description="Disordered" evidence="1">
    <location>
        <begin position="305"/>
        <end position="326"/>
    </location>
</feature>
<proteinExistence type="predicted"/>
<evidence type="ECO:0000313" key="3">
    <source>
        <dbReference type="EMBL" id="KAK7194519.1"/>
    </source>
</evidence>
<comment type="caution">
    <text evidence="3">The sequence shown here is derived from an EMBL/GenBank/DDBJ whole genome shotgun (WGS) entry which is preliminary data.</text>
</comment>
<keyword evidence="4" id="KW-1185">Reference proteome</keyword>
<reference evidence="3 4" key="1">
    <citation type="journal article" date="2021" name="MBio">
        <title>A New Model Trypanosomatid, Novymonas esmeraldas: Genomic Perception of Its 'Candidatus Pandoraea novymonadis' Endosymbiont.</title>
        <authorList>
            <person name="Zakharova A."/>
            <person name="Saura A."/>
            <person name="Butenko A."/>
            <person name="Podesvova L."/>
            <person name="Warmusova S."/>
            <person name="Kostygov A.Y."/>
            <person name="Nenarokova A."/>
            <person name="Lukes J."/>
            <person name="Opperdoes F.R."/>
            <person name="Yurchenko V."/>
        </authorList>
    </citation>
    <scope>NUCLEOTIDE SEQUENCE [LARGE SCALE GENOMIC DNA]</scope>
    <source>
        <strain evidence="3 4">E262AT.01</strain>
    </source>
</reference>
<dbReference type="EMBL" id="JAECZO010000038">
    <property type="protein sequence ID" value="KAK7194519.1"/>
    <property type="molecule type" value="Genomic_DNA"/>
</dbReference>
<keyword evidence="2" id="KW-0472">Membrane</keyword>
<accession>A0AAW0EMT3</accession>
<evidence type="ECO:0000313" key="4">
    <source>
        <dbReference type="Proteomes" id="UP001430356"/>
    </source>
</evidence>